<protein>
    <submittedName>
        <fullName evidence="1">Heme oxygenase</fullName>
    </submittedName>
</protein>
<reference evidence="1 2" key="1">
    <citation type="submission" date="2020-05" db="EMBL/GenBank/DDBJ databases">
        <title>Genomic Encyclopedia of Type Strains, Phase IV (KMG-V): Genome sequencing to study the core and pangenomes of soil and plant-associated prokaryotes.</title>
        <authorList>
            <person name="Whitman W."/>
        </authorList>
    </citation>
    <scope>NUCLEOTIDE SEQUENCE [LARGE SCALE GENOMIC DNA]</scope>
    <source>
        <strain evidence="1 2">C29</strain>
    </source>
</reference>
<dbReference type="SUPFAM" id="SSF48613">
    <property type="entry name" value="Heme oxygenase-like"/>
    <property type="match status" value="1"/>
</dbReference>
<accession>A0ABX2FZC9</accession>
<gene>
    <name evidence="1" type="ORF">HNQ01_000252</name>
</gene>
<name>A0ABX2FZC9_9BURK</name>
<dbReference type="RefSeq" id="WP_173803493.1">
    <property type="nucleotide sequence ID" value="NZ_JABSNM010000001.1"/>
</dbReference>
<organism evidence="1 2">
    <name type="scientific">Sphaerotilus uruguayifluvii</name>
    <dbReference type="NCBI Taxonomy" id="2735897"/>
    <lineage>
        <taxon>Bacteria</taxon>
        <taxon>Pseudomonadati</taxon>
        <taxon>Pseudomonadota</taxon>
        <taxon>Betaproteobacteria</taxon>
        <taxon>Burkholderiales</taxon>
        <taxon>Sphaerotilaceae</taxon>
        <taxon>Sphaerotilus</taxon>
    </lineage>
</organism>
<keyword evidence="2" id="KW-1185">Reference proteome</keyword>
<sequence>MTSLSADAHAGLALTALRQGTHALHQQLDRLMPLSGAYINRLDYLHHIGLMAAWLRALEPGLRDLRLGLAGGERWSPAARLALIERDVEEAVQAGVDTGLLRWIPEARFDWSVPRAEGEACRLGMVYVLEGSLLGGEVLRRRWGERLAPLQLRSLAVEGMGPRWKALLQLLEQRLSRREQVEAAVRGAQEAFGCMIELAGHSRRQLSVTV</sequence>
<dbReference type="Gene3D" id="1.20.910.10">
    <property type="entry name" value="Heme oxygenase-like"/>
    <property type="match status" value="1"/>
</dbReference>
<comment type="caution">
    <text evidence="1">The sequence shown here is derived from an EMBL/GenBank/DDBJ whole genome shotgun (WGS) entry which is preliminary data.</text>
</comment>
<evidence type="ECO:0000313" key="1">
    <source>
        <dbReference type="EMBL" id="NRT54545.1"/>
    </source>
</evidence>
<dbReference type="CDD" id="cd19166">
    <property type="entry name" value="HemeO-bac"/>
    <property type="match status" value="1"/>
</dbReference>
<dbReference type="EMBL" id="JABSNM010000001">
    <property type="protein sequence ID" value="NRT54545.1"/>
    <property type="molecule type" value="Genomic_DNA"/>
</dbReference>
<dbReference type="Proteomes" id="UP001516061">
    <property type="component" value="Unassembled WGS sequence"/>
</dbReference>
<evidence type="ECO:0000313" key="2">
    <source>
        <dbReference type="Proteomes" id="UP001516061"/>
    </source>
</evidence>
<proteinExistence type="predicted"/>
<dbReference type="InterPro" id="IPR016084">
    <property type="entry name" value="Haem_Oase-like_multi-hlx"/>
</dbReference>